<evidence type="ECO:0000256" key="8">
    <source>
        <dbReference type="SAM" id="Phobius"/>
    </source>
</evidence>
<keyword evidence="6 10" id="KW-0808">Transferase</keyword>
<evidence type="ECO:0000313" key="11">
    <source>
        <dbReference type="Proteomes" id="UP000316030"/>
    </source>
</evidence>
<feature type="domain" description="NodB homology" evidence="9">
    <location>
        <begin position="506"/>
        <end position="695"/>
    </location>
</feature>
<dbReference type="CDD" id="cd06423">
    <property type="entry name" value="CESA_like"/>
    <property type="match status" value="1"/>
</dbReference>
<dbReference type="Gene3D" id="3.10.50.10">
    <property type="match status" value="1"/>
</dbReference>
<dbReference type="Gene3D" id="3.90.550.10">
    <property type="entry name" value="Spore Coat Polysaccharide Biosynthesis Protein SpsA, Chain A"/>
    <property type="match status" value="1"/>
</dbReference>
<accession>A0A521E9I6</accession>
<keyword evidence="8" id="KW-1133">Transmembrane helix</keyword>
<feature type="transmembrane region" description="Helical" evidence="8">
    <location>
        <begin position="35"/>
        <end position="61"/>
    </location>
</feature>
<dbReference type="InterPro" id="IPR002509">
    <property type="entry name" value="NODB_dom"/>
</dbReference>
<reference evidence="10 11" key="1">
    <citation type="submission" date="2017-05" db="EMBL/GenBank/DDBJ databases">
        <authorList>
            <person name="Varghese N."/>
            <person name="Submissions S."/>
        </authorList>
    </citation>
    <scope>NUCLEOTIDE SEQUENCE [LARGE SCALE GENOMIC DNA]</scope>
    <source>
        <strain evidence="10 11">DSM 29506</strain>
    </source>
</reference>
<dbReference type="Pfam" id="PF01522">
    <property type="entry name" value="Polysacc_deac_1"/>
    <property type="match status" value="1"/>
</dbReference>
<evidence type="ECO:0000256" key="7">
    <source>
        <dbReference type="ARBA" id="ARBA00032976"/>
    </source>
</evidence>
<dbReference type="InterPro" id="IPR011330">
    <property type="entry name" value="Glyco_hydro/deAcase_b/a-brl"/>
</dbReference>
<keyword evidence="8" id="KW-0812">Transmembrane</keyword>
<evidence type="ECO:0000256" key="2">
    <source>
        <dbReference type="ARBA" id="ARBA00006739"/>
    </source>
</evidence>
<dbReference type="GO" id="GO:0016810">
    <property type="term" value="F:hydrolase activity, acting on carbon-nitrogen (but not peptide) bonds"/>
    <property type="evidence" value="ECO:0007669"/>
    <property type="project" value="InterPro"/>
</dbReference>
<evidence type="ECO:0000256" key="3">
    <source>
        <dbReference type="ARBA" id="ARBA00010973"/>
    </source>
</evidence>
<evidence type="ECO:0000256" key="1">
    <source>
        <dbReference type="ARBA" id="ARBA00003236"/>
    </source>
</evidence>
<dbReference type="Proteomes" id="UP000316030">
    <property type="component" value="Unassembled WGS sequence"/>
</dbReference>
<comment type="similarity">
    <text evidence="2">Belongs to the glycosyltransferase 2 family.</text>
</comment>
<dbReference type="SUPFAM" id="SSF53448">
    <property type="entry name" value="Nucleotide-diphospho-sugar transferases"/>
    <property type="match status" value="1"/>
</dbReference>
<dbReference type="SUPFAM" id="SSF51445">
    <property type="entry name" value="(Trans)glycosidases"/>
    <property type="match status" value="1"/>
</dbReference>
<evidence type="ECO:0000256" key="5">
    <source>
        <dbReference type="ARBA" id="ARBA00022676"/>
    </source>
</evidence>
<keyword evidence="11" id="KW-1185">Reference proteome</keyword>
<dbReference type="InterPro" id="IPR029044">
    <property type="entry name" value="Nucleotide-diphossugar_trans"/>
</dbReference>
<dbReference type="SUPFAM" id="SSF88713">
    <property type="entry name" value="Glycoside hydrolase/deacetylase"/>
    <property type="match status" value="1"/>
</dbReference>
<feature type="transmembrane region" description="Helical" evidence="8">
    <location>
        <begin position="736"/>
        <end position="758"/>
    </location>
</feature>
<dbReference type="PANTHER" id="PTHR43630:SF1">
    <property type="entry name" value="POLY-BETA-1,6-N-ACETYL-D-GLUCOSAMINE SYNTHASE"/>
    <property type="match status" value="1"/>
</dbReference>
<dbReference type="RefSeq" id="WP_235891475.1">
    <property type="nucleotide sequence ID" value="NZ_FXTO01000015.1"/>
</dbReference>
<dbReference type="InterPro" id="IPR017853">
    <property type="entry name" value="GH"/>
</dbReference>
<evidence type="ECO:0000259" key="9">
    <source>
        <dbReference type="PROSITE" id="PS51677"/>
    </source>
</evidence>
<dbReference type="PANTHER" id="PTHR43630">
    <property type="entry name" value="POLY-BETA-1,6-N-ACETYL-D-GLUCOSAMINE SYNTHASE"/>
    <property type="match status" value="1"/>
</dbReference>
<dbReference type="Gene3D" id="3.20.20.80">
    <property type="entry name" value="Glycosidases"/>
    <property type="match status" value="1"/>
</dbReference>
<evidence type="ECO:0000256" key="6">
    <source>
        <dbReference type="ARBA" id="ARBA00022679"/>
    </source>
</evidence>
<gene>
    <name evidence="10" type="ORF">SAMN06265173_11530</name>
</gene>
<feature type="transmembrane region" description="Helical" evidence="8">
    <location>
        <begin position="1010"/>
        <end position="1029"/>
    </location>
</feature>
<dbReference type="InterPro" id="IPR029070">
    <property type="entry name" value="Chitinase_insertion_sf"/>
</dbReference>
<dbReference type="Gene3D" id="3.20.20.370">
    <property type="entry name" value="Glycoside hydrolase/deacetylase"/>
    <property type="match status" value="1"/>
</dbReference>
<evidence type="ECO:0000313" key="10">
    <source>
        <dbReference type="EMBL" id="SMO80569.1"/>
    </source>
</evidence>
<organism evidence="10 11">
    <name type="scientific">Thalassovita litoralis</name>
    <dbReference type="NCBI Taxonomy" id="1010611"/>
    <lineage>
        <taxon>Bacteria</taxon>
        <taxon>Pseudomonadati</taxon>
        <taxon>Pseudomonadota</taxon>
        <taxon>Alphaproteobacteria</taxon>
        <taxon>Rhodobacterales</taxon>
        <taxon>Roseobacteraceae</taxon>
        <taxon>Thalassovita</taxon>
    </lineage>
</organism>
<dbReference type="AlphaFoldDB" id="A0A521E9I6"/>
<comment type="function">
    <text evidence="1">Is involved in generating a small heat-stable compound (Nod), an acylated oligomer of N-acetylglucosamine, that stimulates mitosis in various plant protoplasts.</text>
</comment>
<comment type="similarity">
    <text evidence="3">Belongs to the polysaccharide deacetylase family.</text>
</comment>
<feature type="transmembrane region" description="Helical" evidence="8">
    <location>
        <begin position="1035"/>
        <end position="1057"/>
    </location>
</feature>
<keyword evidence="8" id="KW-0472">Membrane</keyword>
<feature type="transmembrane region" description="Helical" evidence="8">
    <location>
        <begin position="1064"/>
        <end position="1083"/>
    </location>
</feature>
<proteinExistence type="inferred from homology"/>
<evidence type="ECO:0000256" key="4">
    <source>
        <dbReference type="ARBA" id="ARBA00020071"/>
    </source>
</evidence>
<keyword evidence="5" id="KW-0328">Glycosyltransferase</keyword>
<dbReference type="Pfam" id="PF13641">
    <property type="entry name" value="Glyco_tranf_2_3"/>
    <property type="match status" value="1"/>
</dbReference>
<dbReference type="GO" id="GO:0016757">
    <property type="term" value="F:glycosyltransferase activity"/>
    <property type="evidence" value="ECO:0007669"/>
    <property type="project" value="UniProtKB-KW"/>
</dbReference>
<dbReference type="PROSITE" id="PS51677">
    <property type="entry name" value="NODB"/>
    <property type="match status" value="1"/>
</dbReference>
<protein>
    <recommendedName>
        <fullName evidence="4">Chitooligosaccharide deacetylase</fullName>
    </recommendedName>
    <alternativeName>
        <fullName evidence="7">Nodulation protein B</fullName>
    </alternativeName>
</protein>
<dbReference type="EMBL" id="FXTO01000015">
    <property type="protein sequence ID" value="SMO80569.1"/>
    <property type="molecule type" value="Genomic_DNA"/>
</dbReference>
<dbReference type="GO" id="GO:0005975">
    <property type="term" value="P:carbohydrate metabolic process"/>
    <property type="evidence" value="ECO:0007669"/>
    <property type="project" value="InterPro"/>
</dbReference>
<name>A0A521E9I6_9RHOB</name>
<sequence length="1143" mass="126789">MALGGYSFVFDVDDEHGAKVFHDGTRHRGKRVKRLTVAIICIFLTWLMLFLDGTISLSGLWNEVTLRWQLNRLTGSVAQPAATTGSPGHIHDALPVAAFTDRGPHCMPQRPPAYAAMAGEAGHNQYFGHIPTALEWSTLSLKNSCDMLNVLMPDWVVLREGTRKIEIDIEDTSVRGTVEDYMARAVQHPQLLPTITLEFASAPESFVQQILHSDQSGDLSQNLSAISTGLEASGLCLDFRQLDAQALKQLTPFLNRFSAKFRADDLRSCLVLSVDQKIWSDRALMASFNHVILKAFREPWAGSTPAPLADPAWLEAVTRDALASIDPDRLTIALGNFAVEWQLRDPLPTLLPYGEAVSRIAEAGGQLRFSAETGNSFSSFRDDQNRSHKLWLMDAVSVHNQLQTLKGLGVRNIGIWSLGKEDPGLWNVLAEQYQDPASLMAQLSPMSLPNYISYEGKGAFLEVTSEAEPGLRFVSFDTQTGFVRDVEYQKLPKPYRLKRYGQPAAHKLVLTFDDGPHADYTRAILDTLKETQTPAAFFVVGARVLEEPDLLKRMIEEGHEVGSHTFSHPRMDQVSQSRTALEHGMMSKLIAGYSGHETKLYREPFLRAGGPIEASRVRSLMDVQARGGIISGMDIVPKDWEGLTTQEIVDYVVGEVKRGAGNVILLHDGGEDRSASVAAVPLLIATLRTEGYEFTTLADLLGTTHSALMPETGGSWLLFDRLSFEFLSVSWSGLEWVFWAVLIIGVVRMLSILVLAIIRQRTPPLKAGYHPKVTVVIPAHNEENVIVKCVRSVLANDYANFDVLIVDDGSTDGTFDRLFATFCNTPRVRLLAQFNRGKWAALNTAIAAVKSEVIVCIDADTEVRPDAIRHLVQQFNNPRVGAVAGKIAVGNRKGLLTRLQALEYVTSQNFDRRAYDLLNGMLVVPGALGAWRVDAIRKAGLYSRDTMTEDADLTIAVTRAGYRVTYEERAVAYTEAPGSIRQLLTQRLRWSLGMLQCAWKHKGAIKERRVIGLLAIPDLVIFGYLFPLLAPIADIFVVILLYNVLAGVWSGEVGVAVTSMPTHLLWAYLLLPMLDLATTAYALKTDRDESLGMLLLFPFQRFFYRQLLYFSVYRSLLRALTGSLAEWGRMKRFGTNGILVEAT</sequence>